<dbReference type="InterPro" id="IPR036094">
    <property type="entry name" value="NadA_sf"/>
</dbReference>
<gene>
    <name evidence="11" type="primary">nadA</name>
    <name evidence="11" type="ORF">ENV52_08170</name>
</gene>
<dbReference type="AlphaFoldDB" id="A0A7V6A3S4"/>
<keyword evidence="6" id="KW-0808">Transferase</keyword>
<dbReference type="EMBL" id="DTGR01000133">
    <property type="protein sequence ID" value="HHS29660.1"/>
    <property type="molecule type" value="Genomic_DNA"/>
</dbReference>
<dbReference type="InterPro" id="IPR003473">
    <property type="entry name" value="NadA"/>
</dbReference>
<keyword evidence="9" id="KW-0411">Iron-sulfur</keyword>
<dbReference type="Gene3D" id="3.40.50.10800">
    <property type="entry name" value="NadA-like"/>
    <property type="match status" value="3"/>
</dbReference>
<evidence type="ECO:0000256" key="8">
    <source>
        <dbReference type="ARBA" id="ARBA00023004"/>
    </source>
</evidence>
<keyword evidence="7" id="KW-0479">Metal-binding</keyword>
<organism evidence="11">
    <name type="scientific">Desulfobacca acetoxidans</name>
    <dbReference type="NCBI Taxonomy" id="60893"/>
    <lineage>
        <taxon>Bacteria</taxon>
        <taxon>Pseudomonadati</taxon>
        <taxon>Thermodesulfobacteriota</taxon>
        <taxon>Desulfobaccia</taxon>
        <taxon>Desulfobaccales</taxon>
        <taxon>Desulfobaccaceae</taxon>
        <taxon>Desulfobacca</taxon>
    </lineage>
</organism>
<accession>A0A7V6A3S4</accession>
<comment type="caution">
    <text evidence="11">The sequence shown here is derived from an EMBL/GenBank/DDBJ whole genome shotgun (WGS) entry which is preliminary data.</text>
</comment>
<dbReference type="PANTHER" id="PTHR30573">
    <property type="entry name" value="QUINOLINATE SYNTHETASE A"/>
    <property type="match status" value="1"/>
</dbReference>
<sequence length="307" mass="33637">MATNTYTSQQQEVREWLARQDAILLAHNYQPAEIQDIADFTGDSLALSITASRTPAKIIVFAGVHFMAETAAILCPDKTVLLPRLDVGCYMAATITAETLRARKSELPGVPVVTYVNSSAAVKAESDICCTSANAVKVVNSLAGPRVLMVPDRNLALYTARHTDKEVLTWAGCCNIHDALTAAEVLQARAAHPQAVFLAHPECRPEVLDLADVIRSTTGMLEFVRESSSQEFIIGTETGILHTLRRQNPEKSFYAPSPHLICPDMKRITLGDIIAALKEKRHQVTIPEDMRLRALAAVKRMLAVPRD</sequence>
<evidence type="ECO:0000256" key="2">
    <source>
        <dbReference type="ARBA" id="ARBA00005065"/>
    </source>
</evidence>
<name>A0A7V6A3S4_9BACT</name>
<evidence type="ECO:0000313" key="11">
    <source>
        <dbReference type="EMBL" id="HHS29660.1"/>
    </source>
</evidence>
<dbReference type="GO" id="GO:0046872">
    <property type="term" value="F:metal ion binding"/>
    <property type="evidence" value="ECO:0007669"/>
    <property type="project" value="UniProtKB-KW"/>
</dbReference>
<comment type="cofactor">
    <cofactor evidence="1">
        <name>[4Fe-4S] cluster</name>
        <dbReference type="ChEBI" id="CHEBI:49883"/>
    </cofactor>
</comment>
<comment type="pathway">
    <text evidence="2">Cofactor biosynthesis; NAD(+) biosynthesis; quinolinate from iminoaspartate: step 1/1.</text>
</comment>
<protein>
    <recommendedName>
        <fullName evidence="3 10">Quinolinate synthase</fullName>
        <ecNumber evidence="3 10">2.5.1.72</ecNumber>
    </recommendedName>
</protein>
<evidence type="ECO:0000256" key="3">
    <source>
        <dbReference type="ARBA" id="ARBA00012669"/>
    </source>
</evidence>
<evidence type="ECO:0000256" key="6">
    <source>
        <dbReference type="ARBA" id="ARBA00022679"/>
    </source>
</evidence>
<dbReference type="EC" id="2.5.1.72" evidence="3 10"/>
<proteinExistence type="predicted"/>
<dbReference type="NCBIfam" id="NF006878">
    <property type="entry name" value="PRK09375.1-2"/>
    <property type="match status" value="1"/>
</dbReference>
<dbReference type="GO" id="GO:0051539">
    <property type="term" value="F:4 iron, 4 sulfur cluster binding"/>
    <property type="evidence" value="ECO:0007669"/>
    <property type="project" value="UniProtKB-KW"/>
</dbReference>
<evidence type="ECO:0000256" key="7">
    <source>
        <dbReference type="ARBA" id="ARBA00022723"/>
    </source>
</evidence>
<dbReference type="GO" id="GO:0005829">
    <property type="term" value="C:cytosol"/>
    <property type="evidence" value="ECO:0007669"/>
    <property type="project" value="TreeGrafter"/>
</dbReference>
<dbReference type="SUPFAM" id="SSF142754">
    <property type="entry name" value="NadA-like"/>
    <property type="match status" value="1"/>
</dbReference>
<keyword evidence="5" id="KW-0662">Pyridine nucleotide biosynthesis</keyword>
<keyword evidence="4" id="KW-0004">4Fe-4S</keyword>
<dbReference type="GO" id="GO:0008987">
    <property type="term" value="F:quinolinate synthetase A activity"/>
    <property type="evidence" value="ECO:0007669"/>
    <property type="project" value="UniProtKB-UniRule"/>
</dbReference>
<keyword evidence="8" id="KW-0408">Iron</keyword>
<evidence type="ECO:0000256" key="10">
    <source>
        <dbReference type="NCBIfam" id="TIGR00550"/>
    </source>
</evidence>
<evidence type="ECO:0000256" key="9">
    <source>
        <dbReference type="ARBA" id="ARBA00023014"/>
    </source>
</evidence>
<dbReference type="UniPathway" id="UPA00253">
    <property type="reaction ID" value="UER00327"/>
</dbReference>
<reference evidence="11" key="1">
    <citation type="journal article" date="2020" name="mSystems">
        <title>Genome- and Community-Level Interaction Insights into Carbon Utilization and Element Cycling Functions of Hydrothermarchaeota in Hydrothermal Sediment.</title>
        <authorList>
            <person name="Zhou Z."/>
            <person name="Liu Y."/>
            <person name="Xu W."/>
            <person name="Pan J."/>
            <person name="Luo Z.H."/>
            <person name="Li M."/>
        </authorList>
    </citation>
    <scope>NUCLEOTIDE SEQUENCE [LARGE SCALE GENOMIC DNA]</scope>
    <source>
        <strain evidence="11">SpSt-767</strain>
    </source>
</reference>
<evidence type="ECO:0000256" key="5">
    <source>
        <dbReference type="ARBA" id="ARBA00022642"/>
    </source>
</evidence>
<evidence type="ECO:0000256" key="4">
    <source>
        <dbReference type="ARBA" id="ARBA00022485"/>
    </source>
</evidence>
<evidence type="ECO:0000256" key="1">
    <source>
        <dbReference type="ARBA" id="ARBA00001966"/>
    </source>
</evidence>
<dbReference type="Pfam" id="PF02445">
    <property type="entry name" value="NadA"/>
    <property type="match status" value="1"/>
</dbReference>
<dbReference type="GO" id="GO:0034628">
    <property type="term" value="P:'de novo' NAD+ biosynthetic process from L-aspartate"/>
    <property type="evidence" value="ECO:0007669"/>
    <property type="project" value="TreeGrafter"/>
</dbReference>
<dbReference type="PANTHER" id="PTHR30573:SF0">
    <property type="entry name" value="QUINOLINATE SYNTHASE, CHLOROPLASTIC"/>
    <property type="match status" value="1"/>
</dbReference>
<dbReference type="NCBIfam" id="TIGR00550">
    <property type="entry name" value="nadA"/>
    <property type="match status" value="1"/>
</dbReference>